<proteinExistence type="predicted"/>
<dbReference type="AlphaFoldDB" id="A0A317E4H3"/>
<keyword evidence="2" id="KW-1185">Reference proteome</keyword>
<dbReference type="RefSeq" id="WP_109921700.1">
    <property type="nucleotide sequence ID" value="NZ_QGLF01000003.1"/>
</dbReference>
<name>A0A317E4H3_9PROT</name>
<gene>
    <name evidence="1" type="ORF">DKG75_13800</name>
</gene>
<evidence type="ECO:0000313" key="2">
    <source>
        <dbReference type="Proteomes" id="UP000246077"/>
    </source>
</evidence>
<comment type="caution">
    <text evidence="1">The sequence shown here is derived from an EMBL/GenBank/DDBJ whole genome shotgun (WGS) entry which is preliminary data.</text>
</comment>
<organism evidence="1 2">
    <name type="scientific">Zavarzinia compransoris</name>
    <dbReference type="NCBI Taxonomy" id="1264899"/>
    <lineage>
        <taxon>Bacteria</taxon>
        <taxon>Pseudomonadati</taxon>
        <taxon>Pseudomonadota</taxon>
        <taxon>Alphaproteobacteria</taxon>
        <taxon>Rhodospirillales</taxon>
        <taxon>Zavarziniaceae</taxon>
        <taxon>Zavarzinia</taxon>
    </lineage>
</organism>
<accession>A0A317E4H3</accession>
<sequence>MARGLILGTITDGSGDAIDDLEVSLSAVRGADCNGILVQYDVPLAEKKIGSFFFSTKVKVGSRPVKNGVFAIPFAWPTTPDNLGRVAGVDLLAVKITAIDGKGVVQNYWGKAAKVIDGIQLVANIKSGQVLLSGSPKDILKSLKPEMKKAVKGEDLSSIPFTLLSTDQIALLGLMPDLTF</sequence>
<dbReference type="EMBL" id="QGLF01000003">
    <property type="protein sequence ID" value="PWR21056.1"/>
    <property type="molecule type" value="Genomic_DNA"/>
</dbReference>
<reference evidence="2" key="1">
    <citation type="submission" date="2018-05" db="EMBL/GenBank/DDBJ databases">
        <title>Zavarzinia sp. HR-AS.</title>
        <authorList>
            <person name="Lee Y."/>
            <person name="Jeon C.O."/>
        </authorList>
    </citation>
    <scope>NUCLEOTIDE SEQUENCE [LARGE SCALE GENOMIC DNA]</scope>
    <source>
        <strain evidence="2">DSM 1231</strain>
    </source>
</reference>
<dbReference type="Proteomes" id="UP000246077">
    <property type="component" value="Unassembled WGS sequence"/>
</dbReference>
<protein>
    <submittedName>
        <fullName evidence="1">Uncharacterized protein</fullName>
    </submittedName>
</protein>
<evidence type="ECO:0000313" key="1">
    <source>
        <dbReference type="EMBL" id="PWR21056.1"/>
    </source>
</evidence>